<dbReference type="EMBL" id="BJZT01000038">
    <property type="protein sequence ID" value="GEP01092.1"/>
    <property type="molecule type" value="Genomic_DNA"/>
</dbReference>
<keyword evidence="3" id="KW-1185">Reference proteome</keyword>
<name>A0A512ITQ7_9HYPH</name>
<accession>A0A512ITQ7</accession>
<dbReference type="AlphaFoldDB" id="A0A512ITQ7"/>
<sequence length="79" mass="7965">MTSVREPGAGAAVTGLFLGSLAIAGAVALVTAPITPRMALAQTVAGSSDRSIAAPGSLDGRADSLDRLSHRYRRDTVGD</sequence>
<comment type="caution">
    <text evidence="2">The sequence shown here is derived from an EMBL/GenBank/DDBJ whole genome shotgun (WGS) entry which is preliminary data.</text>
</comment>
<feature type="region of interest" description="Disordered" evidence="1">
    <location>
        <begin position="45"/>
        <end position="79"/>
    </location>
</feature>
<evidence type="ECO:0000256" key="1">
    <source>
        <dbReference type="SAM" id="MobiDB-lite"/>
    </source>
</evidence>
<feature type="compositionally biased region" description="Basic and acidic residues" evidence="1">
    <location>
        <begin position="60"/>
        <end position="79"/>
    </location>
</feature>
<gene>
    <name evidence="2" type="ORF">MHA02_34790</name>
</gene>
<evidence type="ECO:0000313" key="3">
    <source>
        <dbReference type="Proteomes" id="UP000321258"/>
    </source>
</evidence>
<evidence type="ECO:0000313" key="2">
    <source>
        <dbReference type="EMBL" id="GEP01092.1"/>
    </source>
</evidence>
<proteinExistence type="predicted"/>
<dbReference type="RefSeq" id="WP_147081056.1">
    <property type="nucleotide sequence ID" value="NZ_BJZT01000038.1"/>
</dbReference>
<protein>
    <submittedName>
        <fullName evidence="2">Uncharacterized protein</fullName>
    </submittedName>
</protein>
<dbReference type="Proteomes" id="UP000321258">
    <property type="component" value="Unassembled WGS sequence"/>
</dbReference>
<organism evidence="2 3">
    <name type="scientific">Methylobacterium haplocladii</name>
    <dbReference type="NCBI Taxonomy" id="1176176"/>
    <lineage>
        <taxon>Bacteria</taxon>
        <taxon>Pseudomonadati</taxon>
        <taxon>Pseudomonadota</taxon>
        <taxon>Alphaproteobacteria</taxon>
        <taxon>Hyphomicrobiales</taxon>
        <taxon>Methylobacteriaceae</taxon>
        <taxon>Methylobacterium</taxon>
    </lineage>
</organism>
<reference evidence="2 3" key="1">
    <citation type="submission" date="2019-07" db="EMBL/GenBank/DDBJ databases">
        <title>Whole genome shotgun sequence of Methylobacterium haplocladii NBRC 107714.</title>
        <authorList>
            <person name="Hosoyama A."/>
            <person name="Uohara A."/>
            <person name="Ohji S."/>
            <person name="Ichikawa N."/>
        </authorList>
    </citation>
    <scope>NUCLEOTIDE SEQUENCE [LARGE SCALE GENOMIC DNA]</scope>
    <source>
        <strain evidence="2 3">NBRC 107714</strain>
    </source>
</reference>